<feature type="compositionally biased region" description="Basic and acidic residues" evidence="1">
    <location>
        <begin position="544"/>
        <end position="554"/>
    </location>
</feature>
<dbReference type="PANTHER" id="PTHR36810">
    <property type="entry name" value="BNACNNG47150D PROTEIN"/>
    <property type="match status" value="1"/>
</dbReference>
<evidence type="ECO:0000256" key="1">
    <source>
        <dbReference type="SAM" id="MobiDB-lite"/>
    </source>
</evidence>
<organism evidence="3 4">
    <name type="scientific">Abeliophyllum distichum</name>
    <dbReference type="NCBI Taxonomy" id="126358"/>
    <lineage>
        <taxon>Eukaryota</taxon>
        <taxon>Viridiplantae</taxon>
        <taxon>Streptophyta</taxon>
        <taxon>Embryophyta</taxon>
        <taxon>Tracheophyta</taxon>
        <taxon>Spermatophyta</taxon>
        <taxon>Magnoliopsida</taxon>
        <taxon>eudicotyledons</taxon>
        <taxon>Gunneridae</taxon>
        <taxon>Pentapetalae</taxon>
        <taxon>asterids</taxon>
        <taxon>lamiids</taxon>
        <taxon>Lamiales</taxon>
        <taxon>Oleaceae</taxon>
        <taxon>Forsythieae</taxon>
        <taxon>Abeliophyllum</taxon>
    </lineage>
</organism>
<dbReference type="PANTHER" id="PTHR36810:SF1">
    <property type="entry name" value="OS05G0232200 PROTEIN"/>
    <property type="match status" value="1"/>
</dbReference>
<accession>A0ABD1QWS3</accession>
<dbReference type="Proteomes" id="UP001604336">
    <property type="component" value="Unassembled WGS sequence"/>
</dbReference>
<reference evidence="4" key="1">
    <citation type="submission" date="2024-07" db="EMBL/GenBank/DDBJ databases">
        <title>Two chromosome-level genome assemblies of Korean endemic species Abeliophyllum distichum and Forsythia ovata (Oleaceae).</title>
        <authorList>
            <person name="Jang H."/>
        </authorList>
    </citation>
    <scope>NUCLEOTIDE SEQUENCE [LARGE SCALE GENOMIC DNA]</scope>
</reference>
<keyword evidence="2" id="KW-1133">Transmembrane helix</keyword>
<feature type="region of interest" description="Disordered" evidence="1">
    <location>
        <begin position="391"/>
        <end position="412"/>
    </location>
</feature>
<feature type="compositionally biased region" description="Polar residues" evidence="1">
    <location>
        <begin position="391"/>
        <end position="401"/>
    </location>
</feature>
<keyword evidence="2" id="KW-0472">Membrane</keyword>
<feature type="compositionally biased region" description="Polar residues" evidence="1">
    <location>
        <begin position="466"/>
        <end position="495"/>
    </location>
</feature>
<dbReference type="AlphaFoldDB" id="A0ABD1QWS3"/>
<comment type="caution">
    <text evidence="3">The sequence shown here is derived from an EMBL/GenBank/DDBJ whole genome shotgun (WGS) entry which is preliminary data.</text>
</comment>
<keyword evidence="4" id="KW-1185">Reference proteome</keyword>
<gene>
    <name evidence="3" type="ORF">Adt_33168</name>
</gene>
<evidence type="ECO:0000313" key="4">
    <source>
        <dbReference type="Proteomes" id="UP001604336"/>
    </source>
</evidence>
<feature type="compositionally biased region" description="Polar residues" evidence="1">
    <location>
        <begin position="125"/>
        <end position="151"/>
    </location>
</feature>
<evidence type="ECO:0000313" key="3">
    <source>
        <dbReference type="EMBL" id="KAL2480202.1"/>
    </source>
</evidence>
<feature type="transmembrane region" description="Helical" evidence="2">
    <location>
        <begin position="600"/>
        <end position="620"/>
    </location>
</feature>
<feature type="compositionally biased region" description="Polar residues" evidence="1">
    <location>
        <begin position="199"/>
        <end position="219"/>
    </location>
</feature>
<feature type="region of interest" description="Disordered" evidence="1">
    <location>
        <begin position="544"/>
        <end position="598"/>
    </location>
</feature>
<proteinExistence type="predicted"/>
<feature type="region of interest" description="Disordered" evidence="1">
    <location>
        <begin position="177"/>
        <end position="219"/>
    </location>
</feature>
<evidence type="ECO:0000256" key="2">
    <source>
        <dbReference type="SAM" id="Phobius"/>
    </source>
</evidence>
<feature type="region of interest" description="Disordered" evidence="1">
    <location>
        <begin position="316"/>
        <end position="357"/>
    </location>
</feature>
<evidence type="ECO:0008006" key="5">
    <source>
        <dbReference type="Google" id="ProtNLM"/>
    </source>
</evidence>
<sequence>MPGTVQVSVLEFKGPSPSSHSNLTSLKVSMGKRVFRTWDTGNFSFPLTTIRDNLVVTLVDTEENEIAHTGIQTMAIIEKGCWDEIFSLEGGWHVHMKLQFVLSEEDRNRIRIMRESAMKKKHDTNPSINPRHSEITGSPSDPVESSISNEPEVSDSRARSIKIEVISHEVVALQAGSLAKSATSTVHPQSDYRNREGSTLESAIPNATDQSEGASSSPVRYGVNSQFLQVDQKEPVEKHETHTPLAPIRSTPVVDQEVSSKSESATEIFEKSRTSAISEMQHDPIHKSENQGPLEKTPSNVRKMISAFESNLVQDVKSPRRTPSVQFQLNRGGKEGTSTDQDSKVVNGPANPSPKEHEDHFITGIVHQIPASISKRADIFLGDTEPSQAAQKLLSSATPVSSKGKDSKVEDISRDTQGELTMKEWKKSPVDLMKPSALGTATSSGRMHKDQSRDVQAYNFSAKPLGSSNSSAIEEGNTRTGLESSTKLNTQVASNQKTNSLECYEEEYYSSESSGMWIFPDNTRRLCITTAGNMVMKILERQRIETRTRPEKKYSSKSQMAEKCNLPFRNEHETRKGQRKFSNQQESEPGSSPDDESSGLVGQVIKIVIILGFGAFVFLTRQKEPRKSKREENIAFSIADYIDKRTITE</sequence>
<feature type="compositionally biased region" description="Basic and acidic residues" evidence="1">
    <location>
        <begin position="403"/>
        <end position="412"/>
    </location>
</feature>
<protein>
    <recommendedName>
        <fullName evidence="5">C2 domain-containing protein</fullName>
    </recommendedName>
</protein>
<feature type="region of interest" description="Disordered" evidence="1">
    <location>
        <begin position="461"/>
        <end position="495"/>
    </location>
</feature>
<name>A0ABD1QWS3_9LAMI</name>
<keyword evidence="2" id="KW-0812">Transmembrane</keyword>
<feature type="region of interest" description="Disordered" evidence="1">
    <location>
        <begin position="118"/>
        <end position="157"/>
    </location>
</feature>
<dbReference type="EMBL" id="JBFOLK010000010">
    <property type="protein sequence ID" value="KAL2480202.1"/>
    <property type="molecule type" value="Genomic_DNA"/>
</dbReference>